<dbReference type="PANTHER" id="PTHR21089:SF1">
    <property type="entry name" value="BIFUNCTIONAL 3-DEHYDROQUINATE DEHYDRATASE_SHIKIMATE DEHYDROGENASE, CHLOROPLASTIC"/>
    <property type="match status" value="1"/>
</dbReference>
<evidence type="ECO:0000256" key="1">
    <source>
        <dbReference type="ARBA" id="ARBA00004871"/>
    </source>
</evidence>
<comment type="pathway">
    <text evidence="1">Metabolic intermediate biosynthesis; chorismate biosynthesis; chorismate from D-erythrose 4-phosphate and phosphoenolpyruvate: step 4/7.</text>
</comment>
<dbReference type="RefSeq" id="WP_185176014.1">
    <property type="nucleotide sequence ID" value="NZ_CP059404.1"/>
</dbReference>
<keyword evidence="7" id="KW-1185">Reference proteome</keyword>
<accession>A0A7G7CPX4</accession>
<dbReference type="NCBIfam" id="TIGR01809">
    <property type="entry name" value="Shik-DH-AROM"/>
    <property type="match status" value="1"/>
</dbReference>
<feature type="domain" description="SDH C-terminal" evidence="5">
    <location>
        <begin position="251"/>
        <end position="280"/>
    </location>
</feature>
<dbReference type="EC" id="1.1.1.25" evidence="6"/>
<proteinExistence type="predicted"/>
<dbReference type="Proteomes" id="UP000515743">
    <property type="component" value="Chromosome"/>
</dbReference>
<dbReference type="AlphaFoldDB" id="A0A7G7CPX4"/>
<dbReference type="Gene3D" id="3.40.50.10860">
    <property type="entry name" value="Leucine Dehydrogenase, chain A, domain 1"/>
    <property type="match status" value="1"/>
</dbReference>
<evidence type="ECO:0000259" key="3">
    <source>
        <dbReference type="Pfam" id="PF03435"/>
    </source>
</evidence>
<evidence type="ECO:0000313" key="7">
    <source>
        <dbReference type="Proteomes" id="UP000515743"/>
    </source>
</evidence>
<evidence type="ECO:0000256" key="2">
    <source>
        <dbReference type="ARBA" id="ARBA00023141"/>
    </source>
</evidence>
<dbReference type="GO" id="GO:0005829">
    <property type="term" value="C:cytosol"/>
    <property type="evidence" value="ECO:0007669"/>
    <property type="project" value="TreeGrafter"/>
</dbReference>
<dbReference type="InterPro" id="IPR036291">
    <property type="entry name" value="NAD(P)-bd_dom_sf"/>
</dbReference>
<feature type="domain" description="Saccharopine dehydrogenase NADP binding" evidence="3">
    <location>
        <begin position="135"/>
        <end position="210"/>
    </location>
</feature>
<dbReference type="InterPro" id="IPR022893">
    <property type="entry name" value="Shikimate_DH_fam"/>
</dbReference>
<sequence>MPRAAVIGSPIAHSLSPDMHNAGYVARRLDSWTYHRFDVDEAGFGDFMSRLPVDAPDVTGLSVTMPLKFRALDFADEVTPRAALIGSANTLVQMGHAGSRPLWRADNTDCDGVVGALRTLDLQANEDDSTPRKAVLIGAGGTARPALWALAQEGFAHVTVLNRSDRSAEFKELIDALGITVDFQQLNSEATERLRELALGADVLVSTVPSAALAGCERALAHTKVFDVIYDPWPTSLIKQAAANGYRTAGGHTMLLHQGVQQFEQFTGHTAPVAAMEAALHRALQLR</sequence>
<name>A0A7G7CPX4_9CORY</name>
<dbReference type="Pfam" id="PF18317">
    <property type="entry name" value="SDH_C"/>
    <property type="match status" value="1"/>
</dbReference>
<evidence type="ECO:0000313" key="6">
    <source>
        <dbReference type="EMBL" id="QNE89640.1"/>
    </source>
</evidence>
<evidence type="ECO:0000259" key="5">
    <source>
        <dbReference type="Pfam" id="PF18317"/>
    </source>
</evidence>
<feature type="domain" description="Shikimate dehydrogenase substrate binding N-terminal" evidence="4">
    <location>
        <begin position="6"/>
        <end position="91"/>
    </location>
</feature>
<keyword evidence="6" id="KW-0560">Oxidoreductase</keyword>
<evidence type="ECO:0000259" key="4">
    <source>
        <dbReference type="Pfam" id="PF08501"/>
    </source>
</evidence>
<dbReference type="InterPro" id="IPR046346">
    <property type="entry name" value="Aminoacid_DH-like_N_sf"/>
</dbReference>
<dbReference type="CDD" id="cd01065">
    <property type="entry name" value="NAD_bind_Shikimate_DH"/>
    <property type="match status" value="1"/>
</dbReference>
<keyword evidence="2" id="KW-0028">Amino-acid biosynthesis</keyword>
<gene>
    <name evidence="6" type="ORF">H0194_00775</name>
</gene>
<dbReference type="Gene3D" id="3.40.50.720">
    <property type="entry name" value="NAD(P)-binding Rossmann-like Domain"/>
    <property type="match status" value="1"/>
</dbReference>
<dbReference type="InterPro" id="IPR041121">
    <property type="entry name" value="SDH_C"/>
</dbReference>
<dbReference type="Pfam" id="PF03435">
    <property type="entry name" value="Sacchrp_dh_NADP"/>
    <property type="match status" value="1"/>
</dbReference>
<dbReference type="KEGG" id="cik:H0194_00775"/>
<dbReference type="PANTHER" id="PTHR21089">
    <property type="entry name" value="SHIKIMATE DEHYDROGENASE"/>
    <property type="match status" value="1"/>
</dbReference>
<dbReference type="GO" id="GO:0009073">
    <property type="term" value="P:aromatic amino acid family biosynthetic process"/>
    <property type="evidence" value="ECO:0007669"/>
    <property type="project" value="UniProtKB-KW"/>
</dbReference>
<dbReference type="InterPro" id="IPR005097">
    <property type="entry name" value="Sacchrp_dh_NADP-bd"/>
</dbReference>
<dbReference type="InterPro" id="IPR010110">
    <property type="entry name" value="Shikimate_DH_AroM-type"/>
</dbReference>
<organism evidence="6 7">
    <name type="scientific">Corynebacterium incognita</name>
    <dbReference type="NCBI Taxonomy" id="2754725"/>
    <lineage>
        <taxon>Bacteria</taxon>
        <taxon>Bacillati</taxon>
        <taxon>Actinomycetota</taxon>
        <taxon>Actinomycetes</taxon>
        <taxon>Mycobacteriales</taxon>
        <taxon>Corynebacteriaceae</taxon>
        <taxon>Corynebacterium</taxon>
    </lineage>
</organism>
<dbReference type="SUPFAM" id="SSF51735">
    <property type="entry name" value="NAD(P)-binding Rossmann-fold domains"/>
    <property type="match status" value="1"/>
</dbReference>
<reference evidence="6 7" key="1">
    <citation type="submission" date="2020-07" db="EMBL/GenBank/DDBJ databases">
        <title>Complete genome and description of Corynebacterium incognita strain Marseille-Q3630 sp. nov.</title>
        <authorList>
            <person name="Boxberger M."/>
        </authorList>
    </citation>
    <scope>NUCLEOTIDE SEQUENCE [LARGE SCALE GENOMIC DNA]</scope>
    <source>
        <strain evidence="6 7">Marseille-Q3630</strain>
    </source>
</reference>
<dbReference type="NCBIfam" id="NF001311">
    <property type="entry name" value="PRK00258.1-3"/>
    <property type="match status" value="1"/>
</dbReference>
<dbReference type="GO" id="GO:0019632">
    <property type="term" value="P:shikimate metabolic process"/>
    <property type="evidence" value="ECO:0007669"/>
    <property type="project" value="TreeGrafter"/>
</dbReference>
<dbReference type="EMBL" id="CP059404">
    <property type="protein sequence ID" value="QNE89640.1"/>
    <property type="molecule type" value="Genomic_DNA"/>
</dbReference>
<dbReference type="GO" id="GO:0050661">
    <property type="term" value="F:NADP binding"/>
    <property type="evidence" value="ECO:0007669"/>
    <property type="project" value="TreeGrafter"/>
</dbReference>
<dbReference type="Pfam" id="PF08501">
    <property type="entry name" value="Shikimate_dh_N"/>
    <property type="match status" value="1"/>
</dbReference>
<dbReference type="GO" id="GO:0004764">
    <property type="term" value="F:shikimate 3-dehydrogenase (NADP+) activity"/>
    <property type="evidence" value="ECO:0007669"/>
    <property type="project" value="UniProtKB-EC"/>
</dbReference>
<dbReference type="InterPro" id="IPR013708">
    <property type="entry name" value="Shikimate_DH-bd_N"/>
</dbReference>
<protein>
    <submittedName>
        <fullName evidence="6">Shikimate dehydrogenase</fullName>
        <ecNumber evidence="6">1.1.1.25</ecNumber>
    </submittedName>
</protein>
<dbReference type="SUPFAM" id="SSF53223">
    <property type="entry name" value="Aminoacid dehydrogenase-like, N-terminal domain"/>
    <property type="match status" value="1"/>
</dbReference>
<dbReference type="GO" id="GO:0009423">
    <property type="term" value="P:chorismate biosynthetic process"/>
    <property type="evidence" value="ECO:0007669"/>
    <property type="project" value="TreeGrafter"/>
</dbReference>
<keyword evidence="2" id="KW-0057">Aromatic amino acid biosynthesis</keyword>